<keyword evidence="2" id="KW-1185">Reference proteome</keyword>
<reference evidence="1" key="1">
    <citation type="submission" date="2022-07" db="EMBL/GenBank/DDBJ databases">
        <title>Enhanced cultured diversity of the mouse gut microbiota enables custom-made synthetic communities.</title>
        <authorList>
            <person name="Afrizal A."/>
        </authorList>
    </citation>
    <scope>NUCLEOTIDE SEQUENCE</scope>
    <source>
        <strain evidence="1">DSM 29186</strain>
    </source>
</reference>
<proteinExistence type="predicted"/>
<sequence>MKILVVDDEIEIVETIDLYLRKSYTVIKAYDDESDFYISELLVYDR</sequence>
<dbReference type="AlphaFoldDB" id="A0A9X2M7R2"/>
<evidence type="ECO:0000313" key="2">
    <source>
        <dbReference type="Proteomes" id="UP001140817"/>
    </source>
</evidence>
<dbReference type="RefSeq" id="WP_139045039.1">
    <property type="nucleotide sequence ID" value="NZ_JANKBY010000010.1"/>
</dbReference>
<accession>A0A9X2M7R2</accession>
<dbReference type="EMBL" id="JANKBY010000010">
    <property type="protein sequence ID" value="MCR1821484.1"/>
    <property type="molecule type" value="Genomic_DNA"/>
</dbReference>
<organism evidence="1 2">
    <name type="scientific">Terrisporobacter muris</name>
    <dbReference type="NCBI Taxonomy" id="2963284"/>
    <lineage>
        <taxon>Bacteria</taxon>
        <taxon>Bacillati</taxon>
        <taxon>Bacillota</taxon>
        <taxon>Clostridia</taxon>
        <taxon>Peptostreptococcales</taxon>
        <taxon>Peptostreptococcaceae</taxon>
        <taxon>Terrisporobacter</taxon>
    </lineage>
</organism>
<protein>
    <submittedName>
        <fullName evidence="1">Response regulator transcription factor</fullName>
    </submittedName>
</protein>
<evidence type="ECO:0000313" key="1">
    <source>
        <dbReference type="EMBL" id="MCR1821484.1"/>
    </source>
</evidence>
<dbReference type="Proteomes" id="UP001140817">
    <property type="component" value="Unassembled WGS sequence"/>
</dbReference>
<comment type="caution">
    <text evidence="1">The sequence shown here is derived from an EMBL/GenBank/DDBJ whole genome shotgun (WGS) entry which is preliminary data.</text>
</comment>
<name>A0A9X2M7R2_9FIRM</name>
<gene>
    <name evidence="1" type="ORF">NSA58_01680</name>
</gene>